<comment type="catalytic activity">
    <reaction evidence="10">
        <text>O-phospho-L-seryl-[protein] + H2O = L-seryl-[protein] + phosphate</text>
        <dbReference type="Rhea" id="RHEA:20629"/>
        <dbReference type="Rhea" id="RHEA-COMP:9863"/>
        <dbReference type="Rhea" id="RHEA-COMP:11604"/>
        <dbReference type="ChEBI" id="CHEBI:15377"/>
        <dbReference type="ChEBI" id="CHEBI:29999"/>
        <dbReference type="ChEBI" id="CHEBI:43474"/>
        <dbReference type="ChEBI" id="CHEBI:83421"/>
        <dbReference type="EC" id="3.1.3.16"/>
    </reaction>
</comment>
<dbReference type="Proteomes" id="UP000636800">
    <property type="component" value="Chromosome 5"/>
</dbReference>
<dbReference type="PANTHER" id="PTHR47992">
    <property type="entry name" value="PROTEIN PHOSPHATASE"/>
    <property type="match status" value="1"/>
</dbReference>
<evidence type="ECO:0000256" key="6">
    <source>
        <dbReference type="ARBA" id="ARBA00022801"/>
    </source>
</evidence>
<dbReference type="Gene3D" id="3.60.40.10">
    <property type="entry name" value="PPM-type phosphatase domain"/>
    <property type="match status" value="1"/>
</dbReference>
<evidence type="ECO:0000256" key="5">
    <source>
        <dbReference type="ARBA" id="ARBA00022723"/>
    </source>
</evidence>
<dbReference type="AlphaFoldDB" id="A0A835QWU1"/>
<dbReference type="GO" id="GO:0046872">
    <property type="term" value="F:metal ion binding"/>
    <property type="evidence" value="ECO:0007669"/>
    <property type="project" value="UniProtKB-KW"/>
</dbReference>
<comment type="cofactor">
    <cofactor evidence="2">
        <name>Mg(2+)</name>
        <dbReference type="ChEBI" id="CHEBI:18420"/>
    </cofactor>
</comment>
<dbReference type="InterPro" id="IPR015655">
    <property type="entry name" value="PP2C"/>
</dbReference>
<dbReference type="SUPFAM" id="SSF81606">
    <property type="entry name" value="PP2C-like"/>
    <property type="match status" value="1"/>
</dbReference>
<evidence type="ECO:0000256" key="4">
    <source>
        <dbReference type="ARBA" id="ARBA00013081"/>
    </source>
</evidence>
<evidence type="ECO:0000256" key="8">
    <source>
        <dbReference type="ARBA" id="ARBA00022912"/>
    </source>
</evidence>
<evidence type="ECO:0000256" key="12">
    <source>
        <dbReference type="RuleBase" id="RU003465"/>
    </source>
</evidence>
<evidence type="ECO:0000256" key="1">
    <source>
        <dbReference type="ARBA" id="ARBA00001936"/>
    </source>
</evidence>
<comment type="caution">
    <text evidence="14">The sequence shown here is derived from an EMBL/GenBank/DDBJ whole genome shotgun (WGS) entry which is preliminary data.</text>
</comment>
<dbReference type="CDD" id="cd00143">
    <property type="entry name" value="PP2Cc"/>
    <property type="match status" value="1"/>
</dbReference>
<evidence type="ECO:0000256" key="10">
    <source>
        <dbReference type="ARBA" id="ARBA00047761"/>
    </source>
</evidence>
<organism evidence="14 15">
    <name type="scientific">Vanilla planifolia</name>
    <name type="common">Vanilla</name>
    <dbReference type="NCBI Taxonomy" id="51239"/>
    <lineage>
        <taxon>Eukaryota</taxon>
        <taxon>Viridiplantae</taxon>
        <taxon>Streptophyta</taxon>
        <taxon>Embryophyta</taxon>
        <taxon>Tracheophyta</taxon>
        <taxon>Spermatophyta</taxon>
        <taxon>Magnoliopsida</taxon>
        <taxon>Liliopsida</taxon>
        <taxon>Asparagales</taxon>
        <taxon>Orchidaceae</taxon>
        <taxon>Vanilloideae</taxon>
        <taxon>Vanilleae</taxon>
        <taxon>Vanilla</taxon>
    </lineage>
</organism>
<keyword evidence="7" id="KW-0460">Magnesium</keyword>
<dbReference type="EMBL" id="JADCNL010000005">
    <property type="protein sequence ID" value="KAG0481176.1"/>
    <property type="molecule type" value="Genomic_DNA"/>
</dbReference>
<dbReference type="PROSITE" id="PS51746">
    <property type="entry name" value="PPM_2"/>
    <property type="match status" value="1"/>
</dbReference>
<dbReference type="Pfam" id="PF00481">
    <property type="entry name" value="PP2C"/>
    <property type="match status" value="1"/>
</dbReference>
<protein>
    <recommendedName>
        <fullName evidence="4">protein-serine/threonine phosphatase</fullName>
        <ecNumber evidence="4">3.1.3.16</ecNumber>
    </recommendedName>
</protein>
<name>A0A835QWU1_VANPL</name>
<comment type="cofactor">
    <cofactor evidence="1">
        <name>Mn(2+)</name>
        <dbReference type="ChEBI" id="CHEBI:29035"/>
    </cofactor>
</comment>
<accession>A0A835QWU1</accession>
<evidence type="ECO:0000256" key="11">
    <source>
        <dbReference type="ARBA" id="ARBA00048336"/>
    </source>
</evidence>
<feature type="domain" description="PPM-type phosphatase" evidence="13">
    <location>
        <begin position="148"/>
        <end position="406"/>
    </location>
</feature>
<evidence type="ECO:0000259" key="13">
    <source>
        <dbReference type="PROSITE" id="PS51746"/>
    </source>
</evidence>
<dbReference type="InterPro" id="IPR001932">
    <property type="entry name" value="PPM-type_phosphatase-like_dom"/>
</dbReference>
<keyword evidence="15" id="KW-1185">Reference proteome</keyword>
<keyword evidence="5" id="KW-0479">Metal-binding</keyword>
<dbReference type="PROSITE" id="PS01032">
    <property type="entry name" value="PPM_1"/>
    <property type="match status" value="1"/>
</dbReference>
<dbReference type="InterPro" id="IPR036457">
    <property type="entry name" value="PPM-type-like_dom_sf"/>
</dbReference>
<reference evidence="14 15" key="1">
    <citation type="journal article" date="2020" name="Nat. Food">
        <title>A phased Vanilla planifolia genome enables genetic improvement of flavour and production.</title>
        <authorList>
            <person name="Hasing T."/>
            <person name="Tang H."/>
            <person name="Brym M."/>
            <person name="Khazi F."/>
            <person name="Huang T."/>
            <person name="Chambers A.H."/>
        </authorList>
    </citation>
    <scope>NUCLEOTIDE SEQUENCE [LARGE SCALE GENOMIC DNA]</scope>
    <source>
        <tissue evidence="14">Leaf</tissue>
    </source>
</reference>
<keyword evidence="8 12" id="KW-0904">Protein phosphatase</keyword>
<keyword evidence="9" id="KW-0464">Manganese</keyword>
<proteinExistence type="inferred from homology"/>
<gene>
    <name evidence="14" type="ORF">HPP92_012034</name>
</gene>
<keyword evidence="6 12" id="KW-0378">Hydrolase</keyword>
<dbReference type="InterPro" id="IPR000222">
    <property type="entry name" value="PP2C_BS"/>
</dbReference>
<evidence type="ECO:0000256" key="2">
    <source>
        <dbReference type="ARBA" id="ARBA00001946"/>
    </source>
</evidence>
<evidence type="ECO:0000313" key="14">
    <source>
        <dbReference type="EMBL" id="KAG0481176.1"/>
    </source>
</evidence>
<dbReference type="FunFam" id="3.60.40.10:FF:000044">
    <property type="entry name" value="probable protein phosphatase 2C 25"/>
    <property type="match status" value="1"/>
</dbReference>
<sequence>MSCSVAVASSPVFSASRIPITCKTSPESLSLGIAQHHLSSTAVVDGSPSTASSLPFLRFQRVASSLRLKNEMSTSETDGVNASVVSPSSSSASSSCFSSGLASNSCGSASVFKRKRPARIDIPMMRLQTLHPLPDSCGPAEVEAESARYSVYCKRGRKRLEMEDRHSAMLNIGGDPQSAFFGIFDGHGGAKAAEFVSERIGDRILEGVTLRRSEKEEEGRILLEIAVRKGYLKIDAEFLNQELGGGTCCVTALVRKGDLVISNSGDCRAVLSVSGAAEVLTSDHRLSRKDEKERIESLGGYVDCCRGVWRLQSSLAVSRGIGDSHLKQWVIPDPETRILRIEPNHEFLILASDGLWDKVSNQEAVDVARPLCVTPKPNVLSACRRLADLSIARGSVDDISVMIVQLGQFL</sequence>
<evidence type="ECO:0000256" key="3">
    <source>
        <dbReference type="ARBA" id="ARBA00006702"/>
    </source>
</evidence>
<dbReference type="GO" id="GO:0009738">
    <property type="term" value="P:abscisic acid-activated signaling pathway"/>
    <property type="evidence" value="ECO:0007669"/>
    <property type="project" value="UniProtKB-ARBA"/>
</dbReference>
<evidence type="ECO:0000256" key="9">
    <source>
        <dbReference type="ARBA" id="ARBA00023211"/>
    </source>
</evidence>
<dbReference type="GO" id="GO:0004722">
    <property type="term" value="F:protein serine/threonine phosphatase activity"/>
    <property type="evidence" value="ECO:0007669"/>
    <property type="project" value="UniProtKB-EC"/>
</dbReference>
<comment type="similarity">
    <text evidence="3 12">Belongs to the PP2C family.</text>
</comment>
<evidence type="ECO:0000256" key="7">
    <source>
        <dbReference type="ARBA" id="ARBA00022842"/>
    </source>
</evidence>
<comment type="catalytic activity">
    <reaction evidence="11">
        <text>O-phospho-L-threonyl-[protein] + H2O = L-threonyl-[protein] + phosphate</text>
        <dbReference type="Rhea" id="RHEA:47004"/>
        <dbReference type="Rhea" id="RHEA-COMP:11060"/>
        <dbReference type="Rhea" id="RHEA-COMP:11605"/>
        <dbReference type="ChEBI" id="CHEBI:15377"/>
        <dbReference type="ChEBI" id="CHEBI:30013"/>
        <dbReference type="ChEBI" id="CHEBI:43474"/>
        <dbReference type="ChEBI" id="CHEBI:61977"/>
        <dbReference type="EC" id="3.1.3.16"/>
    </reaction>
</comment>
<dbReference type="EC" id="3.1.3.16" evidence="4"/>
<evidence type="ECO:0000313" key="15">
    <source>
        <dbReference type="Proteomes" id="UP000636800"/>
    </source>
</evidence>
<dbReference type="SMART" id="SM00332">
    <property type="entry name" value="PP2Cc"/>
    <property type="match status" value="1"/>
</dbReference>